<dbReference type="InterPro" id="IPR036237">
    <property type="entry name" value="Xyl_isomerase-like_sf"/>
</dbReference>
<dbReference type="PANTHER" id="PTHR12110">
    <property type="entry name" value="HYDROXYPYRUVATE ISOMERASE"/>
    <property type="match status" value="1"/>
</dbReference>
<dbReference type="Pfam" id="PF01261">
    <property type="entry name" value="AP_endonuc_2"/>
    <property type="match status" value="1"/>
</dbReference>
<dbReference type="InterPro" id="IPR050312">
    <property type="entry name" value="IolE/XylAMocC-like"/>
</dbReference>
<comment type="caution">
    <text evidence="2">The sequence shown here is derived from an EMBL/GenBank/DDBJ whole genome shotgun (WGS) entry which is preliminary data.</text>
</comment>
<name>A0A175RKW1_9HYPH</name>
<evidence type="ECO:0000259" key="1">
    <source>
        <dbReference type="Pfam" id="PF01261"/>
    </source>
</evidence>
<dbReference type="AlphaFoldDB" id="A0A175RKW1"/>
<protein>
    <submittedName>
        <fullName evidence="2">Sugar phosphate isomerase</fullName>
    </submittedName>
</protein>
<dbReference type="SUPFAM" id="SSF51658">
    <property type="entry name" value="Xylose isomerase-like"/>
    <property type="match status" value="1"/>
</dbReference>
<keyword evidence="2" id="KW-0413">Isomerase</keyword>
<evidence type="ECO:0000313" key="2">
    <source>
        <dbReference type="EMBL" id="KTR03429.1"/>
    </source>
</evidence>
<dbReference type="Gene3D" id="3.20.20.150">
    <property type="entry name" value="Divalent-metal-dependent TIM barrel enzymes"/>
    <property type="match status" value="1"/>
</dbReference>
<sequence>MTTQAVPLGVAHFSAIALPPLDFVRAAAKAGFSRVGLRLHPAFPGAPFYELPAGSSAARDVRSALADHGLSLFDIEFVVLSPDFQPETLTGMLEGTAALGAKRLSVCGDDPDEARLTDTFAGLCDLCAGVGMSVDLENMGWRPVATFEAALRVVEASGRANAGVLVDALHLFRNGGRVSEVASAPAGRVAALQLCDVRGQAPMSAEGMVAEARAGRFAPGEGMLPLADLLAAVPREAAVAVEVPIAEGREPADHLAHLARCARHVLGGHNLP</sequence>
<dbReference type="RefSeq" id="WP_058601766.1">
    <property type="nucleotide sequence ID" value="NZ_LDQA01000053.1"/>
</dbReference>
<gene>
    <name evidence="2" type="ORF">NS365_18495</name>
</gene>
<dbReference type="EMBL" id="LDQA01000053">
    <property type="protein sequence ID" value="KTR03429.1"/>
    <property type="molecule type" value="Genomic_DNA"/>
</dbReference>
<feature type="domain" description="Xylose isomerase-like TIM barrel" evidence="1">
    <location>
        <begin position="24"/>
        <end position="246"/>
    </location>
</feature>
<dbReference type="InterPro" id="IPR013022">
    <property type="entry name" value="Xyl_isomerase-like_TIM-brl"/>
</dbReference>
<dbReference type="Proteomes" id="UP000078529">
    <property type="component" value="Unassembled WGS sequence"/>
</dbReference>
<dbReference type="PANTHER" id="PTHR12110:SF48">
    <property type="entry name" value="BLL3656 PROTEIN"/>
    <property type="match status" value="1"/>
</dbReference>
<evidence type="ECO:0000313" key="3">
    <source>
        <dbReference type="Proteomes" id="UP000078529"/>
    </source>
</evidence>
<organism evidence="2 3">
    <name type="scientific">Aureimonas ureilytica</name>
    <dbReference type="NCBI Taxonomy" id="401562"/>
    <lineage>
        <taxon>Bacteria</taxon>
        <taxon>Pseudomonadati</taxon>
        <taxon>Pseudomonadota</taxon>
        <taxon>Alphaproteobacteria</taxon>
        <taxon>Hyphomicrobiales</taxon>
        <taxon>Aurantimonadaceae</taxon>
        <taxon>Aureimonas</taxon>
    </lineage>
</organism>
<accession>A0A175RKW1</accession>
<dbReference type="GO" id="GO:0016853">
    <property type="term" value="F:isomerase activity"/>
    <property type="evidence" value="ECO:0007669"/>
    <property type="project" value="UniProtKB-KW"/>
</dbReference>
<keyword evidence="3" id="KW-1185">Reference proteome</keyword>
<reference evidence="2 3" key="1">
    <citation type="journal article" date="2016" name="Front. Microbiol.">
        <title>Genomic Resource of Rice Seed Associated Bacteria.</title>
        <authorList>
            <person name="Midha S."/>
            <person name="Bansal K."/>
            <person name="Sharma S."/>
            <person name="Kumar N."/>
            <person name="Patil P.P."/>
            <person name="Chaudhry V."/>
            <person name="Patil P.B."/>
        </authorList>
    </citation>
    <scope>NUCLEOTIDE SEQUENCE [LARGE SCALE GENOMIC DNA]</scope>
    <source>
        <strain evidence="2 3">NS365</strain>
    </source>
</reference>
<proteinExistence type="predicted"/>
<dbReference type="PATRIC" id="fig|401562.4.peg.3636"/>